<comment type="caution">
    <text evidence="2">The sequence shown here is derived from an EMBL/GenBank/DDBJ whole genome shotgun (WGS) entry which is preliminary data.</text>
</comment>
<dbReference type="InterPro" id="IPR050272">
    <property type="entry name" value="Isochorismatase-like_hydrls"/>
</dbReference>
<proteinExistence type="predicted"/>
<sequence>MSTARRALVLVDVQQQYFDGPLEIQYPGHDQSLPKITAAIDAAVAADIPVAVIQHTMGTEAPVFNPNEPGFALHPEVESRKAESWKSVVKKYGSVYADTDLEPWLREKGVDTVTLVGYMTNNCILASSAEGETLGLTTEVLSDATGAISIANDAGFADAKTIHTTIMAVLHSNWASVASTEAWTQSLASQEPLPKGDLGSSAVTGAQKAGQN</sequence>
<dbReference type="InterPro" id="IPR000868">
    <property type="entry name" value="Isochorismatase-like_dom"/>
</dbReference>
<evidence type="ECO:0000313" key="2">
    <source>
        <dbReference type="EMBL" id="PCC51297.1"/>
    </source>
</evidence>
<gene>
    <name evidence="2" type="ORF">CIK62_01925</name>
</gene>
<dbReference type="Pfam" id="PF00857">
    <property type="entry name" value="Isochorismatase"/>
    <property type="match status" value="1"/>
</dbReference>
<feature type="region of interest" description="Disordered" evidence="1">
    <location>
        <begin position="188"/>
        <end position="212"/>
    </location>
</feature>
<feature type="compositionally biased region" description="Polar residues" evidence="1">
    <location>
        <begin position="201"/>
        <end position="212"/>
    </location>
</feature>
<dbReference type="Gene3D" id="3.40.50.850">
    <property type="entry name" value="Isochorismatase-like"/>
    <property type="match status" value="1"/>
</dbReference>
<protein>
    <submittedName>
        <fullName evidence="2">Isochorismatase</fullName>
    </submittedName>
</protein>
<accession>A0A2A3ZIG6</accession>
<evidence type="ECO:0000313" key="3">
    <source>
        <dbReference type="Proteomes" id="UP000217720"/>
    </source>
</evidence>
<dbReference type="SUPFAM" id="SSF52499">
    <property type="entry name" value="Isochorismatase-like hydrolases"/>
    <property type="match status" value="1"/>
</dbReference>
<evidence type="ECO:0000256" key="1">
    <source>
        <dbReference type="SAM" id="MobiDB-lite"/>
    </source>
</evidence>
<dbReference type="InterPro" id="IPR036380">
    <property type="entry name" value="Isochorismatase-like_sf"/>
</dbReference>
<dbReference type="EMBL" id="NRGO01000004">
    <property type="protein sequence ID" value="PCC51297.1"/>
    <property type="molecule type" value="Genomic_DNA"/>
</dbReference>
<name>A0A2A3ZIG6_BREAU</name>
<dbReference type="AlphaFoldDB" id="A0A2A3ZIG6"/>
<dbReference type="PANTHER" id="PTHR43540">
    <property type="entry name" value="PEROXYUREIDOACRYLATE/UREIDOACRYLATE AMIDOHYDROLASE-RELATED"/>
    <property type="match status" value="1"/>
</dbReference>
<dbReference type="PANTHER" id="PTHR43540:SF6">
    <property type="entry name" value="ISOCHORISMATASE-LIKE DOMAIN-CONTAINING PROTEIN"/>
    <property type="match status" value="1"/>
</dbReference>
<reference evidence="2 3" key="1">
    <citation type="journal article" date="2017" name="Elife">
        <title>Extensive horizontal gene transfer in cheese-associated bacteria.</title>
        <authorList>
            <person name="Bonham K.S."/>
            <person name="Wolfe B.E."/>
            <person name="Dutton R.J."/>
        </authorList>
    </citation>
    <scope>NUCLEOTIDE SEQUENCE [LARGE SCALE GENOMIC DNA]</scope>
    <source>
        <strain evidence="2 3">900_6</strain>
    </source>
</reference>
<organism evidence="2 3">
    <name type="scientific">Brevibacterium aurantiacum</name>
    <dbReference type="NCBI Taxonomy" id="273384"/>
    <lineage>
        <taxon>Bacteria</taxon>
        <taxon>Bacillati</taxon>
        <taxon>Actinomycetota</taxon>
        <taxon>Actinomycetes</taxon>
        <taxon>Micrococcales</taxon>
        <taxon>Brevibacteriaceae</taxon>
        <taxon>Brevibacterium</taxon>
    </lineage>
</organism>
<dbReference type="RefSeq" id="WP_096159633.1">
    <property type="nucleotide sequence ID" value="NZ_NRGO01000004.1"/>
</dbReference>
<dbReference type="Proteomes" id="UP000217720">
    <property type="component" value="Unassembled WGS sequence"/>
</dbReference>